<keyword evidence="4 6" id="KW-1133">Transmembrane helix</keyword>
<proteinExistence type="predicted"/>
<feature type="transmembrane region" description="Helical" evidence="6">
    <location>
        <begin position="389"/>
        <end position="407"/>
    </location>
</feature>
<feature type="transmembrane region" description="Helical" evidence="6">
    <location>
        <begin position="110"/>
        <end position="130"/>
    </location>
</feature>
<evidence type="ECO:0000256" key="5">
    <source>
        <dbReference type="ARBA" id="ARBA00023136"/>
    </source>
</evidence>
<feature type="transmembrane region" description="Helical" evidence="6">
    <location>
        <begin position="172"/>
        <end position="191"/>
    </location>
</feature>
<comment type="caution">
    <text evidence="7">The sequence shown here is derived from an EMBL/GenBank/DDBJ whole genome shotgun (WGS) entry which is preliminary data.</text>
</comment>
<feature type="transmembrane region" description="Helical" evidence="6">
    <location>
        <begin position="142"/>
        <end position="166"/>
    </location>
</feature>
<keyword evidence="5 6" id="KW-0472">Membrane</keyword>
<evidence type="ECO:0000256" key="2">
    <source>
        <dbReference type="ARBA" id="ARBA00022475"/>
    </source>
</evidence>
<keyword evidence="3 6" id="KW-0812">Transmembrane</keyword>
<dbReference type="GO" id="GO:0005886">
    <property type="term" value="C:plasma membrane"/>
    <property type="evidence" value="ECO:0007669"/>
    <property type="project" value="UniProtKB-SubCell"/>
</dbReference>
<feature type="transmembrane region" description="Helical" evidence="6">
    <location>
        <begin position="44"/>
        <end position="65"/>
    </location>
</feature>
<sequence>MSISKNITLNTGSQAGAKIIVVIFGVLSTILLRRYLGRSLYGDFVFVFSLATMLSTLADFGSHLITVREASQNKLNAGLIIGNVFVLRFAFSLLASIPLVFLGIKSGYPLFLKTALLVSSLIIFLISFKNSLMIIFHTRLKLFYYSLMNIFISGFNFLGIVFFYSFARTKEISYFVSSQIMALLITVLIFTPLALKLIKLNFKLNKKIVKRIILQSAPMGGILLMFTFYSRVDTLILKHFQGSEAVGIYGLTYKVFENLNVFASYLMNSLLPVLSEMAVKKDNQIQFKKMFQIAFDLLFSAGLLITILLFIFSPLIIKILTGSVLVSETLSLRILSFALFFSFLNHLTGYSIIALGEQKKSFFIAALALVFNFSINFVLVPLFSFKAAAINTILTEVLVFSLTVLVIRKKLGGFLKLNTFLKTTTSFLINKGRIFNV</sequence>
<evidence type="ECO:0000256" key="4">
    <source>
        <dbReference type="ARBA" id="ARBA00022989"/>
    </source>
</evidence>
<dbReference type="Pfam" id="PF01943">
    <property type="entry name" value="Polysacc_synt"/>
    <property type="match status" value="1"/>
</dbReference>
<evidence type="ECO:0000256" key="6">
    <source>
        <dbReference type="SAM" id="Phobius"/>
    </source>
</evidence>
<evidence type="ECO:0000313" key="7">
    <source>
        <dbReference type="EMBL" id="PIS08881.1"/>
    </source>
</evidence>
<reference evidence="8" key="1">
    <citation type="submission" date="2017-09" db="EMBL/GenBank/DDBJ databases">
        <title>Depth-based differentiation of microbial function through sediment-hosted aquifers and enrichment of novel symbionts in the deep terrestrial subsurface.</title>
        <authorList>
            <person name="Probst A.J."/>
            <person name="Ladd B."/>
            <person name="Jarett J.K."/>
            <person name="Geller-Mcgrath D.E."/>
            <person name="Sieber C.M.K."/>
            <person name="Emerson J.B."/>
            <person name="Anantharaman K."/>
            <person name="Thomas B.C."/>
            <person name="Malmstrom R."/>
            <person name="Stieglmeier M."/>
            <person name="Klingl A."/>
            <person name="Woyke T."/>
            <person name="Ryan C.M."/>
            <person name="Banfield J.F."/>
        </authorList>
    </citation>
    <scope>NUCLEOTIDE SEQUENCE [LARGE SCALE GENOMIC DNA]</scope>
</reference>
<dbReference type="InterPro" id="IPR002797">
    <property type="entry name" value="Polysacc_synth"/>
</dbReference>
<comment type="subcellular location">
    <subcellularLocation>
        <location evidence="1">Cell membrane</location>
        <topology evidence="1">Multi-pass membrane protein</topology>
    </subcellularLocation>
</comment>
<evidence type="ECO:0000313" key="8">
    <source>
        <dbReference type="Proteomes" id="UP000230093"/>
    </source>
</evidence>
<dbReference type="PANTHER" id="PTHR30250:SF11">
    <property type="entry name" value="O-ANTIGEN TRANSPORTER-RELATED"/>
    <property type="match status" value="1"/>
</dbReference>
<dbReference type="PANTHER" id="PTHR30250">
    <property type="entry name" value="PST FAMILY PREDICTED COLANIC ACID TRANSPORTER"/>
    <property type="match status" value="1"/>
</dbReference>
<feature type="transmembrane region" description="Helical" evidence="6">
    <location>
        <begin position="12"/>
        <end position="32"/>
    </location>
</feature>
<feature type="transmembrane region" description="Helical" evidence="6">
    <location>
        <begin position="332"/>
        <end position="355"/>
    </location>
</feature>
<feature type="transmembrane region" description="Helical" evidence="6">
    <location>
        <begin position="291"/>
        <end position="312"/>
    </location>
</feature>
<feature type="transmembrane region" description="Helical" evidence="6">
    <location>
        <begin position="362"/>
        <end position="383"/>
    </location>
</feature>
<feature type="transmembrane region" description="Helical" evidence="6">
    <location>
        <begin position="212"/>
        <end position="230"/>
    </location>
</feature>
<dbReference type="Proteomes" id="UP000230093">
    <property type="component" value="Unassembled WGS sequence"/>
</dbReference>
<gene>
    <name evidence="7" type="ORF">COT75_04310</name>
</gene>
<evidence type="ECO:0000256" key="3">
    <source>
        <dbReference type="ARBA" id="ARBA00022692"/>
    </source>
</evidence>
<dbReference type="AlphaFoldDB" id="A0A2H0W885"/>
<organism evidence="7 8">
    <name type="scientific">Candidatus Beckwithbacteria bacterium CG10_big_fil_rev_8_21_14_0_10_34_10</name>
    <dbReference type="NCBI Taxonomy" id="1974495"/>
    <lineage>
        <taxon>Bacteria</taxon>
        <taxon>Candidatus Beckwithiibacteriota</taxon>
    </lineage>
</organism>
<keyword evidence="2" id="KW-1003">Cell membrane</keyword>
<name>A0A2H0W885_9BACT</name>
<protein>
    <submittedName>
        <fullName evidence="7">Uncharacterized protein</fullName>
    </submittedName>
</protein>
<accession>A0A2H0W885</accession>
<dbReference type="CDD" id="cd13128">
    <property type="entry name" value="MATE_Wzx_like"/>
    <property type="match status" value="1"/>
</dbReference>
<evidence type="ECO:0000256" key="1">
    <source>
        <dbReference type="ARBA" id="ARBA00004651"/>
    </source>
</evidence>
<feature type="transmembrane region" description="Helical" evidence="6">
    <location>
        <begin position="77"/>
        <end position="104"/>
    </location>
</feature>
<dbReference type="EMBL" id="PEZT01000025">
    <property type="protein sequence ID" value="PIS08881.1"/>
    <property type="molecule type" value="Genomic_DNA"/>
</dbReference>
<dbReference type="InterPro" id="IPR050833">
    <property type="entry name" value="Poly_Biosynth_Transport"/>
</dbReference>